<keyword evidence="2" id="KW-1185">Reference proteome</keyword>
<reference evidence="1 2" key="1">
    <citation type="submission" date="2024-10" db="EMBL/GenBank/DDBJ databases">
        <title>Updated reference genomes for cyclostephanoid diatoms.</title>
        <authorList>
            <person name="Roberts W.R."/>
            <person name="Alverson A.J."/>
        </authorList>
    </citation>
    <scope>NUCLEOTIDE SEQUENCE [LARGE SCALE GENOMIC DNA]</scope>
    <source>
        <strain evidence="1 2">AJA276-08</strain>
    </source>
</reference>
<gene>
    <name evidence="1" type="ORF">ACHAW5_004204</name>
</gene>
<evidence type="ECO:0000313" key="1">
    <source>
        <dbReference type="EMBL" id="KAL3790637.1"/>
    </source>
</evidence>
<dbReference type="InterPro" id="IPR032801">
    <property type="entry name" value="PXL2A/B/C"/>
</dbReference>
<dbReference type="Proteomes" id="UP001530315">
    <property type="component" value="Unassembled WGS sequence"/>
</dbReference>
<dbReference type="EMBL" id="JALLAZ020000628">
    <property type="protein sequence ID" value="KAL3790637.1"/>
    <property type="molecule type" value="Genomic_DNA"/>
</dbReference>
<proteinExistence type="predicted"/>
<evidence type="ECO:0000313" key="2">
    <source>
        <dbReference type="Proteomes" id="UP001530315"/>
    </source>
</evidence>
<name>A0ABD3PRZ5_9STRA</name>
<organism evidence="1 2">
    <name type="scientific">Stephanodiscus triporus</name>
    <dbReference type="NCBI Taxonomy" id="2934178"/>
    <lineage>
        <taxon>Eukaryota</taxon>
        <taxon>Sar</taxon>
        <taxon>Stramenopiles</taxon>
        <taxon>Ochrophyta</taxon>
        <taxon>Bacillariophyta</taxon>
        <taxon>Coscinodiscophyceae</taxon>
        <taxon>Thalassiosirophycidae</taxon>
        <taxon>Stephanodiscales</taxon>
        <taxon>Stephanodiscaceae</taxon>
        <taxon>Stephanodiscus</taxon>
    </lineage>
</organism>
<dbReference type="Pfam" id="PF13911">
    <property type="entry name" value="AhpC-TSA_2"/>
    <property type="match status" value="1"/>
</dbReference>
<comment type="caution">
    <text evidence="1">The sequence shown here is derived from an EMBL/GenBank/DDBJ whole genome shotgun (WGS) entry which is preliminary data.</text>
</comment>
<accession>A0ABD3PRZ5</accession>
<protein>
    <submittedName>
        <fullName evidence="1">Uncharacterized protein</fullName>
    </submittedName>
</protein>
<dbReference type="AlphaFoldDB" id="A0ABD3PRZ5"/>
<sequence length="380" mass="41060">MKAPAENASSRRASGASVDMINEGKQCDMILALLFTSAFISTVQLSHAYAPLAGVTARSVKTSEDVNLSEFLSAGEKKTMLVLGTYAADFNAIEYAQRLRYYTPDLQKRGITKIGLVLNCESESAKKLADLVDLPCDVSKGYGVELMVDPLGSAGKAFGVGKGWRPDDADLSPFVKLFGMLFGLGAWATLPAVIGGYIGNPFKPQPWIEDAMAVGQRKGRWPDTGLVLDEASGEYSIKYPETLNVPMATSVCGSRHWATHFLNLSLIEESLASFHSTLLTMGQDTGNKDAETLEELPVVGSWPRRPLELATLRLQNMLDISIKNWKDLAPDDASLGAGVLTQLGGCVVCNESGNAIFEWKDPGICAVCNFEDILEKIPIE</sequence>